<dbReference type="PANTHER" id="PTHR30535">
    <property type="entry name" value="VITAMIN B12-BINDING PROTEIN"/>
    <property type="match status" value="1"/>
</dbReference>
<dbReference type="Pfam" id="PF01497">
    <property type="entry name" value="Peripla_BP_2"/>
    <property type="match status" value="1"/>
</dbReference>
<proteinExistence type="predicted"/>
<dbReference type="InterPro" id="IPR002491">
    <property type="entry name" value="ABC_transptr_periplasmic_BD"/>
</dbReference>
<dbReference type="PANTHER" id="PTHR30535:SF34">
    <property type="entry name" value="MOLYBDATE-BINDING PROTEIN MOLA"/>
    <property type="match status" value="1"/>
</dbReference>
<evidence type="ECO:0000313" key="3">
    <source>
        <dbReference type="EMBL" id="RMX06886.1"/>
    </source>
</evidence>
<accession>A0A3M6QV39</accession>
<organism evidence="3 4">
    <name type="scientific">Corticibacter populi</name>
    <dbReference type="NCBI Taxonomy" id="1550736"/>
    <lineage>
        <taxon>Bacteria</taxon>
        <taxon>Pseudomonadati</taxon>
        <taxon>Pseudomonadota</taxon>
        <taxon>Betaproteobacteria</taxon>
        <taxon>Burkholderiales</taxon>
        <taxon>Comamonadaceae</taxon>
        <taxon>Corticibacter</taxon>
    </lineage>
</organism>
<keyword evidence="1" id="KW-0732">Signal</keyword>
<comment type="caution">
    <text evidence="3">The sequence shown here is derived from an EMBL/GenBank/DDBJ whole genome shotgun (WGS) entry which is preliminary data.</text>
</comment>
<dbReference type="Proteomes" id="UP000278006">
    <property type="component" value="Unassembled WGS sequence"/>
</dbReference>
<evidence type="ECO:0000259" key="2">
    <source>
        <dbReference type="PROSITE" id="PS50983"/>
    </source>
</evidence>
<dbReference type="PROSITE" id="PS50983">
    <property type="entry name" value="FE_B12_PBP"/>
    <property type="match status" value="1"/>
</dbReference>
<gene>
    <name evidence="3" type="ORF">D8I35_07295</name>
</gene>
<dbReference type="EMBL" id="RDQO01000002">
    <property type="protein sequence ID" value="RMX06886.1"/>
    <property type="molecule type" value="Genomic_DNA"/>
</dbReference>
<dbReference type="AlphaFoldDB" id="A0A3M6QV39"/>
<sequence length="307" mass="33191">MLLMSAAMPVRAADVAAPAQTVAEAGVTVTDDRGRPQHFDQAPMRIVSLLPSLTESVCALGACGRLVAVDRYSEYPPEVRQLPQAGGGLDPSIESVVAQRPDVVLISAASRATERLEALGLRTVVLEPKTHADVERVLQLLEALLQVPAHEGRHGAEAAPTAAGLWRRINDGVDAAAASLPPAAAQWRVYLEVSRGPYAAGPDSFIGQTLQRLGVQNVVPAELGPFPRLSPEYVLRADPDVILISNRSMQADYTYPGWHNMRAIRAQRLCLFDAEDSNVLVRPGPRMDLAARLMADCIRSKMQDRDE</sequence>
<evidence type="ECO:0000256" key="1">
    <source>
        <dbReference type="ARBA" id="ARBA00022729"/>
    </source>
</evidence>
<keyword evidence="4" id="KW-1185">Reference proteome</keyword>
<dbReference type="Gene3D" id="3.40.50.1980">
    <property type="entry name" value="Nitrogenase molybdenum iron protein domain"/>
    <property type="match status" value="2"/>
</dbReference>
<dbReference type="InterPro" id="IPR054828">
    <property type="entry name" value="Vit_B12_bind_prot"/>
</dbReference>
<dbReference type="NCBIfam" id="NF038402">
    <property type="entry name" value="TroA_like"/>
    <property type="match status" value="1"/>
</dbReference>
<dbReference type="InterPro" id="IPR050902">
    <property type="entry name" value="ABC_Transporter_SBP"/>
</dbReference>
<dbReference type="SUPFAM" id="SSF53807">
    <property type="entry name" value="Helical backbone' metal receptor"/>
    <property type="match status" value="1"/>
</dbReference>
<dbReference type="OrthoDB" id="6495095at2"/>
<reference evidence="3 4" key="1">
    <citation type="submission" date="2018-10" db="EMBL/GenBank/DDBJ databases">
        <title>Draft genome of Cortibacter populi DSM10536.</title>
        <authorList>
            <person name="Bernier A.-M."/>
            <person name="Bernard K."/>
        </authorList>
    </citation>
    <scope>NUCLEOTIDE SEQUENCE [LARGE SCALE GENOMIC DNA]</scope>
    <source>
        <strain evidence="3 4">DSM 105136</strain>
    </source>
</reference>
<evidence type="ECO:0000313" key="4">
    <source>
        <dbReference type="Proteomes" id="UP000278006"/>
    </source>
</evidence>
<name>A0A3M6QV39_9BURK</name>
<feature type="domain" description="Fe/B12 periplasmic-binding" evidence="2">
    <location>
        <begin position="45"/>
        <end position="306"/>
    </location>
</feature>
<dbReference type="GO" id="GO:0071281">
    <property type="term" value="P:cellular response to iron ion"/>
    <property type="evidence" value="ECO:0007669"/>
    <property type="project" value="TreeGrafter"/>
</dbReference>
<protein>
    <submittedName>
        <fullName evidence="3">ABC transporter substrate-binding protein</fullName>
    </submittedName>
</protein>